<reference evidence="1" key="1">
    <citation type="submission" date="2022-02" db="EMBL/GenBank/DDBJ databases">
        <title>Vibrio sp. nov., a new bacterium isolated from Bohai sea, China.</title>
        <authorList>
            <person name="Yuan Y."/>
        </authorList>
    </citation>
    <scope>NUCLEOTIDE SEQUENCE</scope>
    <source>
        <strain evidence="1">DBSS07</strain>
    </source>
</reference>
<dbReference type="AlphaFoldDB" id="A0A9X3CJD8"/>
<organism evidence="1 2">
    <name type="scientific">Vibrio paucivorans</name>
    <dbReference type="NCBI Taxonomy" id="2829489"/>
    <lineage>
        <taxon>Bacteria</taxon>
        <taxon>Pseudomonadati</taxon>
        <taxon>Pseudomonadota</taxon>
        <taxon>Gammaproteobacteria</taxon>
        <taxon>Vibrionales</taxon>
        <taxon>Vibrionaceae</taxon>
        <taxon>Vibrio</taxon>
    </lineage>
</organism>
<evidence type="ECO:0000313" key="1">
    <source>
        <dbReference type="EMBL" id="MCW8336786.1"/>
    </source>
</evidence>
<accession>A0A9X3CJD8</accession>
<gene>
    <name evidence="1" type="ORF">MD483_23600</name>
</gene>
<evidence type="ECO:0000313" key="2">
    <source>
        <dbReference type="Proteomes" id="UP001155586"/>
    </source>
</evidence>
<dbReference type="Proteomes" id="UP001155586">
    <property type="component" value="Unassembled WGS sequence"/>
</dbReference>
<keyword evidence="2" id="KW-1185">Reference proteome</keyword>
<dbReference type="EMBL" id="JAKRRX010000439">
    <property type="protein sequence ID" value="MCW8336786.1"/>
    <property type="molecule type" value="Genomic_DNA"/>
</dbReference>
<name>A0A9X3CJD8_9VIBR</name>
<sequence>MTQTFTDINSKELDALMQRVQEAKDHELALTPEDCQILLNALKTLAALQERLSNNDITLHKLRKLVGMVSSSETMNSLL</sequence>
<proteinExistence type="predicted"/>
<feature type="non-terminal residue" evidence="1">
    <location>
        <position position="79"/>
    </location>
</feature>
<protein>
    <submittedName>
        <fullName evidence="1">Uncharacterized protein</fullName>
    </submittedName>
</protein>
<comment type="caution">
    <text evidence="1">The sequence shown here is derived from an EMBL/GenBank/DDBJ whole genome shotgun (WGS) entry which is preliminary data.</text>
</comment>